<feature type="compositionally biased region" description="Polar residues" evidence="10">
    <location>
        <begin position="2953"/>
        <end position="2964"/>
    </location>
</feature>
<dbReference type="GO" id="GO:0007411">
    <property type="term" value="P:axon guidance"/>
    <property type="evidence" value="ECO:0007669"/>
    <property type="project" value="TreeGrafter"/>
</dbReference>
<dbReference type="GO" id="GO:0046872">
    <property type="term" value="F:metal ion binding"/>
    <property type="evidence" value="ECO:0007669"/>
    <property type="project" value="UniProtKB-KW"/>
</dbReference>
<sequence length="4159" mass="458112">MALEVEFHEMFSSKDGPKRIERSVLSSVERAKLPKKGDQQLYAQHLNQYYCDHRTDDNYNGLQRNKQRSSESGTPILELNSNPSNFAVYASVRQSVIEHKLRQTALLCNSNLKSTSIEESIDNDAEKCNENIYAVPKVVALGLRVVFELIRDSRSTQLSLCSRALHALLDTLQGQQPESLKNEPPEVVESLFDLLLDLSSSYQQTESDQSDSSSMEALMKSFACSSLLSLVVARGDTGKMLSAISVLLTSPHLLCNADEIETPTILMSLQRSVHAVLLGKTTRPLWLTHGFPCKSLCDSFIVHLETDCLSNDYSSLAFDGKYLYIFNDHKLYKIGSGYGGTIKGQCVVNRVLVASNEEQKNCGWIGFIRGYLYFQPNNWSRNDLIKIDTESLKEVGTVTLGVSNWGPSACATDGDFLLLITAAKDDSFVLRTLKPSTSAAPANISQASSNSPSYLMPVVQELPLKLAHKCFIFCGGLGNIIFEESSESDCEHKNHQGFKNISIDDEEAMQVTIGKDFAVVRSQNGKVFFSGKGQSLGIKQNGINGKWCELPITKSPKISNISVGHEGAHCLLVSEDGTVYFAGLAKRGEDGDQCKGRRQPKAVKPKKMLKMEGKIVVQTACNHGTSALITNDGELFMFGKDATHSDRNTGQVTAVKNMVVTQVALGKAHTVVLTNKGHVFTFGFNHKGQCGHDHNMQQSGSGISGNASQINSAKSSTMSTAMVADETDFVSDQQLDMIDDVEGICSSKSHRWKYDQCMICTSCGECTGYGPSCVASGRSEIRNPGMPCGCGAGDSGCSDCGICKSCDSAVKETPYEEGGGPAAFDFYKDPYSHVMVANAMASGVDLETNSPRNPPNAPPIVLGPNDCSGLIVNDPEYEEIGAFFKGHLPPSAVQRINAGLARLDRRRLALDAHLNRRMRHINRVYKNVGNMADKGTNNLETIEKFAPGVICEETGAGSDCENTKLSSLPPTKLNISQKIAQIACGLHHSVLLTVSGEVFTFGSNQQGQLGVGDFVLKEKPTKVQLNATITQIAAGSNHTVLLTSQGTVYTFGSNQKGQLGRQPSGVDNYWNATPGLVPNIGPQYGRRATWIGASGYYTFIKLDESLINPSTLPSARVLANKRCIVIVPSEHSKNDAKLDSDSCFSSLVINRLDGVCKTFRTSGQLDLSLFSSVCLDDLYDVLWTFSSENNVINRFNIIASGIKTIKQFSPGNPFMCLPAVLSPEIALPNKSNVHVNMQTIALNLLCTLETLTIAHQLGLTVQDDEQVKNQNAKTFNKEDFCSVNRFESHGGGWGYSGHSVEAIRFMADTDILVGGFGLFGGRGEYIAKLRLYDIGVDGGEQEGDGDILAETDEVPYECAPRHKYPILFEEPVPLQANRWYVAWTRISGPSSDCGSSGQSVVNSEDQVTFYFKSSKKSNNGTDVNAGQIPQILFKVISNSETQGQNSSSRIQMDQLDTNTSLLSRNFSMAVTPECFNSLLKLLRWSWQSFKANVCEISNAVSIKSTDSMLSELRHLAYISCSSLHLLRVYVNEVFPTNPSKKHSLTYDYSKLADSVGDTRTLMKMILSDPPSVSCLKIHRDSEKLSQIPVLLDHVINECHQSFMACYHAFYPSPPLRWRGLCDLLLTVDVPWTKSQTDNLLAAIIASLCTPGVRLISTFPLYQGLDVPPLQSPSGISSPLSAGVESLFSQDPILVEKMQEKSDKEGCHNGLDCSFRDVLVKLLAIVGQPIECLLFQNVDLANICHESQSIEQTPPSPKLVEHTCNLLSAIISELVAQATGVGTDVQTPVAQTLHLLPSRFSRVSQNRTWNTGNGSPDAICFSVDRQFVSIVGVTVYGGLGNEWHYELELLDYQGTSSVGNNDRIYRDPSQNHQWRSIETVRGTYSIEDKTSDIAEIRFDRPISIREKVKYAIRLKNRGPRTNNGDGGLTHVRGPDGTTFTFSDCSLSYNGTNHTRGQIPQILYHSSPPNAQNTETNTSYIGDEFQARKNVLAICEAIFVYAVDLLVQTQEMLNFESSIDISSSLLVSNLLPSVLSLLAPVATVDPKIAAQILSMIKQLLPLVCNLNKTTDEESSAPPLPASPSLKTLVTTSKHYVIVESDHPYKPAGVFNYRVTFPKSIKWLSLEFDSRCGTAQPEDTLKVYFSSHKVHTNVTVESEIPIVKENADLNNNWSLLRKFSGKPLSSQWPTSAVILPGNEVLFSLETASDYFKDDKACYYGFRCQVIGYENPINDGVYIGFQLLEQELQYLGAICVSSLLSRSLTLPPINGDCEVDEEDVMKKFHSHSFLLSKGLSLAHTPTAVEALEGVLPLSHEKPFLKDFVHCTPGTSGGRLAAWLQPESYADPNHCEITCISSSGAELQCGWPTVITVTTKDQYGNIVNAPFLKVEVFAQPFHTNTSAADKQPKVSKTENENNIFGGLPPPQSTPYAITCQDKMMYHAITMMKAYENYSFEELRFVAPIKKRSAEAMLVCPNNDGTYTANWTPGSAGWYQLKVLIDGAPINSPHSIHVGEAPKGSNILKITKSIQNNKTKTQPCRKRRFIGQNSSGLRIRALPSLQSEQIGKIEFNEVISINDELQNDDGVWVRLSLESLKQCQMSQQNSEAWCLQYNQHLGKTLLVPVDDSKRLLNGIPLTLIESNSMKLKYEKKNRINQEIPGLFHVVKCGASGHNVRCRPNLRAPPIGSLALGNVVGVVQSLTNIDGKWLKMDNESKKRYCFNLDSDAWTLAQNSGDVVYLQHEGDCMHIVCTDDSDTEESKAINSKSLKDSLNFGLNLKEITSFQNDVLSHSNIGDKSSSSTREAMSFASQSVASESEMDSLCSSSLDANASSLAVGTFTEIEKTEESSTASNVTTTGSRIAVLQKKLMSDTGTYIGSPRRTSSSSGILPELTGVSVKELVKAIGSREASPTPPGTPTSKHSSRSSSPSASIIRRSSLTSSKESSGKVASCHSMRHVSQKSTQTSPPSESKVSKIALNESVKDDSFRSQSSKETHTVKQVRMKRERAVSPVLQQTQLFQQNIPQPQKQLPVKEAMSNCVAECLRAVFAAFVWHEGILHDAMAAASYLKFNSNLPKESVKNSRVTDCESISVKHRPHSSAIKQKAKFRHSVEVSQLSALQQECYENGNLELNKPISESEQSNENTEVKEDVAQNETETTESEVNLIPQTLVYLLTLWEEVSQACLSSIKNPPLSVTTPSESPATTPVQMFSRIMPNRQPIDFTLEQRPSVYQNNFYRRRRQAIKWKPNSFAGNNFCQKYQIAANKFDVAHGSSMANGVYKSVDAKDTTICELCGNSYPYPVTHHMRQSHPGCGEHCGGKGYNSSGSFCGGWAGQCGDGGIATSNWYLVCDRCREKFLSLKKNKSGSGDSSRKREIGSKHSPTLPYMEVHQIMKENAVFLLKLSSASEDGSELSIPHTRQVQDFVIPSSTFQCLEALGIHQNIYKQRLAEEHLSEDEIRAIQNGRPSAAEMDVPELKNRDTTQKNDRAEFHRSVSIGLSDYPQEHVSTTLRKRATSNESTGNYLLCQPSKALTKLMKECDRQQKTYSGHHSEQSFSLKRHTLQFVLHQHDLTALTSSMKNAIRKVACRTYALNALNWLIRIVTQPVALHDLMWSFVCALTSRSQDEKSQNEENVANSGLDKRETSDSDLHYYSNGGVSLHPVSDLIIAGDAVKPLLEAFHSVLQTISDIMPLLPIGSPLQQIAIRCFFLHFEATDHSFLHRCHVFSNISKILSRGDDESNFDESGVTSPLKSQVAVVETLQDVTQQLELKASSRQAMIASLTDNSTETFWESGDEDRNKMKVITVTCNIVDVKMKFVYIHIDNCRDLGSKITQITIKFGGSAHTEQQLIKLETVVVDNRFAGWLNWSLSQQENVKTVRIEMKGPDNTLRLRQVKILGLLDSKIGELVKPVSQYNNIQQLNCESETLRVFRLLTSQVFGKLISGNESDSMDGAKFDQNQEQLIENNCANGDGTDLREHMVGILFSRSSKLTYLQKQVCSHIVQSIRVETVRVREEWETLLCSKSGSVHCVSEMPSDAYCFELLSMVLALSGSSTGRQYLSQQNNLLLDLLSLLHTGSARVQRQVISLLRRVLPEIQPPAFASVFNVQSLPPNDFLAASNKEAEFDLHKAGLLDVFLACIAKALTVQTKIKGSSTSSNKGLQSVTLATS</sequence>
<dbReference type="SUPFAM" id="SSF50985">
    <property type="entry name" value="RCC1/BLIP-II"/>
    <property type="match status" value="1"/>
</dbReference>
<dbReference type="GO" id="GO:0005886">
    <property type="term" value="C:plasma membrane"/>
    <property type="evidence" value="ECO:0007669"/>
    <property type="project" value="TreeGrafter"/>
</dbReference>
<dbReference type="PANTHER" id="PTHR45943:SF1">
    <property type="entry name" value="E3 UBIQUITIN-PROTEIN LIGASE MYCBP2"/>
    <property type="match status" value="1"/>
</dbReference>
<evidence type="ECO:0000256" key="3">
    <source>
        <dbReference type="ARBA" id="ARBA00022679"/>
    </source>
</evidence>
<dbReference type="EMBL" id="NCKV01000569">
    <property type="protein sequence ID" value="RWS30275.1"/>
    <property type="molecule type" value="Genomic_DNA"/>
</dbReference>
<gene>
    <name evidence="12" type="ORF">B4U80_10920</name>
</gene>
<proteinExistence type="predicted"/>
<dbReference type="Pfam" id="PF13540">
    <property type="entry name" value="RCC1_2"/>
    <property type="match status" value="1"/>
</dbReference>
<dbReference type="VEuPathDB" id="VectorBase:LDEU001766"/>
<dbReference type="SUPFAM" id="SSF81296">
    <property type="entry name" value="E set domains"/>
    <property type="match status" value="1"/>
</dbReference>
<feature type="region of interest" description="Disordered" evidence="10">
    <location>
        <begin position="2898"/>
        <end position="2999"/>
    </location>
</feature>
<dbReference type="Gene3D" id="2.60.40.10">
    <property type="entry name" value="Immunoglobulins"/>
    <property type="match status" value="1"/>
</dbReference>
<dbReference type="OrthoDB" id="6504512at2759"/>
<reference evidence="12 13" key="1">
    <citation type="journal article" date="2018" name="Gigascience">
        <title>Genomes of trombidid mites reveal novel predicted allergens and laterally-transferred genes associated with secondary metabolism.</title>
        <authorList>
            <person name="Dong X."/>
            <person name="Chaisiri K."/>
            <person name="Xia D."/>
            <person name="Armstrong S.D."/>
            <person name="Fang Y."/>
            <person name="Donnelly M.J."/>
            <person name="Kadowaki T."/>
            <person name="McGarry J.W."/>
            <person name="Darby A.C."/>
            <person name="Makepeace B.L."/>
        </authorList>
    </citation>
    <scope>NUCLEOTIDE SEQUENCE [LARGE SCALE GENOMIC DNA]</scope>
    <source>
        <strain evidence="12">UoL-UT</strain>
    </source>
</reference>
<dbReference type="InterPro" id="IPR038648">
    <property type="entry name" value="PHR_sf"/>
</dbReference>
<dbReference type="Gene3D" id="2.60.120.820">
    <property type="entry name" value="PHR domain"/>
    <property type="match status" value="2"/>
</dbReference>
<keyword evidence="3" id="KW-0808">Transferase</keyword>
<feature type="repeat" description="RCC1" evidence="9">
    <location>
        <begin position="996"/>
        <end position="1045"/>
    </location>
</feature>
<protein>
    <submittedName>
        <fullName evidence="12">E3 ubiquitin-protein ligase MYCBP2-like isoform X6</fullName>
    </submittedName>
</protein>
<dbReference type="InterPro" id="IPR014756">
    <property type="entry name" value="Ig_E-set"/>
</dbReference>
<feature type="repeat" description="Filamin" evidence="8">
    <location>
        <begin position="2472"/>
        <end position="2508"/>
    </location>
</feature>
<dbReference type="GO" id="GO:0016567">
    <property type="term" value="P:protein ubiquitination"/>
    <property type="evidence" value="ECO:0007669"/>
    <property type="project" value="UniProtKB-UniPathway"/>
</dbReference>
<keyword evidence="4" id="KW-0479">Metal-binding</keyword>
<dbReference type="InterPro" id="IPR013783">
    <property type="entry name" value="Ig-like_fold"/>
</dbReference>
<accession>A0A443SS35</accession>
<feature type="compositionally biased region" description="Basic and acidic residues" evidence="10">
    <location>
        <begin position="2974"/>
        <end position="2990"/>
    </location>
</feature>
<evidence type="ECO:0000256" key="10">
    <source>
        <dbReference type="SAM" id="MobiDB-lite"/>
    </source>
</evidence>
<feature type="non-terminal residue" evidence="12">
    <location>
        <position position="4159"/>
    </location>
</feature>
<organism evidence="12 13">
    <name type="scientific">Leptotrombidium deliense</name>
    <dbReference type="NCBI Taxonomy" id="299467"/>
    <lineage>
        <taxon>Eukaryota</taxon>
        <taxon>Metazoa</taxon>
        <taxon>Ecdysozoa</taxon>
        <taxon>Arthropoda</taxon>
        <taxon>Chelicerata</taxon>
        <taxon>Arachnida</taxon>
        <taxon>Acari</taxon>
        <taxon>Acariformes</taxon>
        <taxon>Trombidiformes</taxon>
        <taxon>Prostigmata</taxon>
        <taxon>Anystina</taxon>
        <taxon>Parasitengona</taxon>
        <taxon>Trombiculoidea</taxon>
        <taxon>Trombiculidae</taxon>
        <taxon>Leptotrombidium</taxon>
    </lineage>
</organism>
<dbReference type="InterPro" id="IPR017868">
    <property type="entry name" value="Filamin/ABP280_repeat-like"/>
</dbReference>
<dbReference type="GO" id="GO:0008582">
    <property type="term" value="P:regulation of synaptic assembly at neuromuscular junction"/>
    <property type="evidence" value="ECO:0007669"/>
    <property type="project" value="TreeGrafter"/>
</dbReference>
<dbReference type="STRING" id="299467.A0A443SS35"/>
<dbReference type="InterPro" id="IPR000408">
    <property type="entry name" value="Reg_chr_condens"/>
</dbReference>
<dbReference type="Gene3D" id="2.60.120.260">
    <property type="entry name" value="Galactose-binding domain-like"/>
    <property type="match status" value="1"/>
</dbReference>
<evidence type="ECO:0000256" key="8">
    <source>
        <dbReference type="PROSITE-ProRule" id="PRU00087"/>
    </source>
</evidence>
<dbReference type="GO" id="GO:0061630">
    <property type="term" value="F:ubiquitin protein ligase activity"/>
    <property type="evidence" value="ECO:0007669"/>
    <property type="project" value="TreeGrafter"/>
</dbReference>
<feature type="domain" description="DOC" evidence="11">
    <location>
        <begin position="3731"/>
        <end position="3914"/>
    </location>
</feature>
<keyword evidence="13" id="KW-1185">Reference proteome</keyword>
<evidence type="ECO:0000313" key="12">
    <source>
        <dbReference type="EMBL" id="RWS30275.1"/>
    </source>
</evidence>
<dbReference type="PROSITE" id="PS00626">
    <property type="entry name" value="RCC1_2"/>
    <property type="match status" value="2"/>
</dbReference>
<dbReference type="PANTHER" id="PTHR45943">
    <property type="entry name" value="E3 UBIQUITIN-PROTEIN LIGASE MYCBP2"/>
    <property type="match status" value="1"/>
</dbReference>
<dbReference type="Gene3D" id="2.130.10.30">
    <property type="entry name" value="Regulator of chromosome condensation 1/beta-lactamase-inhibitor protein II"/>
    <property type="match status" value="2"/>
</dbReference>
<dbReference type="SMART" id="SM01337">
    <property type="entry name" value="APC10"/>
    <property type="match status" value="1"/>
</dbReference>
<dbReference type="PROSITE" id="PS50012">
    <property type="entry name" value="RCC1_3"/>
    <property type="match status" value="2"/>
</dbReference>
<keyword evidence="7" id="KW-0966">Cell projection</keyword>
<dbReference type="Pfam" id="PF00415">
    <property type="entry name" value="RCC1"/>
    <property type="match status" value="2"/>
</dbReference>
<comment type="caution">
    <text evidence="12">The sequence shown here is derived from an EMBL/GenBank/DDBJ whole genome shotgun (WGS) entry which is preliminary data.</text>
</comment>
<dbReference type="SUPFAM" id="SSF49785">
    <property type="entry name" value="Galactose-binding domain-like"/>
    <property type="match status" value="1"/>
</dbReference>
<evidence type="ECO:0000256" key="1">
    <source>
        <dbReference type="ARBA" id="ARBA00004316"/>
    </source>
</evidence>
<name>A0A443SS35_9ACAR</name>
<dbReference type="InterPro" id="IPR004939">
    <property type="entry name" value="APC_su10/DOC_dom"/>
</dbReference>
<comment type="subcellular location">
    <subcellularLocation>
        <location evidence="1">Cell projection</location>
    </subcellularLocation>
</comment>
<evidence type="ECO:0000256" key="5">
    <source>
        <dbReference type="ARBA" id="ARBA00022737"/>
    </source>
</evidence>
<dbReference type="PROSITE" id="PS50194">
    <property type="entry name" value="FILAMIN_REPEAT"/>
    <property type="match status" value="1"/>
</dbReference>
<evidence type="ECO:0000256" key="4">
    <source>
        <dbReference type="ARBA" id="ARBA00022723"/>
    </source>
</evidence>
<dbReference type="PROSITE" id="PS51284">
    <property type="entry name" value="DOC"/>
    <property type="match status" value="1"/>
</dbReference>
<evidence type="ECO:0000256" key="7">
    <source>
        <dbReference type="ARBA" id="ARBA00023273"/>
    </source>
</evidence>
<dbReference type="GO" id="GO:0005634">
    <property type="term" value="C:nucleus"/>
    <property type="evidence" value="ECO:0007669"/>
    <property type="project" value="TreeGrafter"/>
</dbReference>
<dbReference type="InterPro" id="IPR008979">
    <property type="entry name" value="Galactose-bd-like_sf"/>
</dbReference>
<feature type="region of interest" description="Disordered" evidence="10">
    <location>
        <begin position="3354"/>
        <end position="3374"/>
    </location>
</feature>
<comment type="pathway">
    <text evidence="2">Protein modification; protein ubiquitination.</text>
</comment>
<keyword evidence="5" id="KW-0677">Repeat</keyword>
<evidence type="ECO:0000256" key="9">
    <source>
        <dbReference type="PROSITE-ProRule" id="PRU00235"/>
    </source>
</evidence>
<dbReference type="PRINTS" id="PR00633">
    <property type="entry name" value="RCCNDNSATION"/>
</dbReference>
<dbReference type="Proteomes" id="UP000288716">
    <property type="component" value="Unassembled WGS sequence"/>
</dbReference>
<dbReference type="InterPro" id="IPR012983">
    <property type="entry name" value="PHR"/>
</dbReference>
<feature type="compositionally biased region" description="Low complexity" evidence="10">
    <location>
        <begin position="2918"/>
        <end position="2937"/>
    </location>
</feature>
<dbReference type="Pfam" id="PF08005">
    <property type="entry name" value="PHR"/>
    <property type="match status" value="2"/>
</dbReference>
<evidence type="ECO:0000256" key="6">
    <source>
        <dbReference type="ARBA" id="ARBA00022786"/>
    </source>
</evidence>
<feature type="repeat" description="RCC1" evidence="9">
    <location>
        <begin position="1046"/>
        <end position="1104"/>
    </location>
</feature>
<dbReference type="InterPro" id="IPR009091">
    <property type="entry name" value="RCC1/BLIP-II"/>
</dbReference>
<dbReference type="GO" id="GO:0042995">
    <property type="term" value="C:cell projection"/>
    <property type="evidence" value="ECO:0007669"/>
    <property type="project" value="UniProtKB-SubCell"/>
</dbReference>
<evidence type="ECO:0000256" key="2">
    <source>
        <dbReference type="ARBA" id="ARBA00004906"/>
    </source>
</evidence>
<feature type="compositionally biased region" description="Polar residues" evidence="10">
    <location>
        <begin position="3128"/>
        <end position="3137"/>
    </location>
</feature>
<evidence type="ECO:0000313" key="13">
    <source>
        <dbReference type="Proteomes" id="UP000288716"/>
    </source>
</evidence>
<evidence type="ECO:0000259" key="11">
    <source>
        <dbReference type="PROSITE" id="PS51284"/>
    </source>
</evidence>
<dbReference type="UniPathway" id="UPA00143"/>
<feature type="region of interest" description="Disordered" evidence="10">
    <location>
        <begin position="57"/>
        <end position="77"/>
    </location>
</feature>
<feature type="region of interest" description="Disordered" evidence="10">
    <location>
        <begin position="3127"/>
        <end position="3153"/>
    </location>
</feature>
<keyword evidence="6" id="KW-0833">Ubl conjugation pathway</keyword>